<dbReference type="InterPro" id="IPR001296">
    <property type="entry name" value="Glyco_trans_1"/>
</dbReference>
<proteinExistence type="predicted"/>
<dbReference type="Pfam" id="PF00534">
    <property type="entry name" value="Glycos_transf_1"/>
    <property type="match status" value="1"/>
</dbReference>
<keyword evidence="1" id="KW-0808">Transferase</keyword>
<gene>
    <name evidence="4" type="ORF">IFJ97_05305</name>
</gene>
<dbReference type="Gene3D" id="3.40.50.2000">
    <property type="entry name" value="Glycogen Phosphorylase B"/>
    <property type="match status" value="2"/>
</dbReference>
<comment type="caution">
    <text evidence="4">The sequence shown here is derived from an EMBL/GenBank/DDBJ whole genome shotgun (WGS) entry which is preliminary data.</text>
</comment>
<dbReference type="SUPFAM" id="SSF53756">
    <property type="entry name" value="UDP-Glycosyltransferase/glycogen phosphorylase"/>
    <property type="match status" value="1"/>
</dbReference>
<feature type="domain" description="Glycosyl transferase family 1" evidence="2">
    <location>
        <begin position="193"/>
        <end position="340"/>
    </location>
</feature>
<evidence type="ECO:0000259" key="2">
    <source>
        <dbReference type="Pfam" id="PF00534"/>
    </source>
</evidence>
<dbReference type="Proteomes" id="UP000598633">
    <property type="component" value="Unassembled WGS sequence"/>
</dbReference>
<evidence type="ECO:0000313" key="5">
    <source>
        <dbReference type="Proteomes" id="UP000598633"/>
    </source>
</evidence>
<name>A0A8J6YBK0_9BACT</name>
<accession>A0A8J6YBK0</accession>
<sequence>MKVAVIAAEMEGRATGVGRYLEGLLQGLELWDHGVEWHLFFQGDPSPSLPRSDGFIQAHYSRHHGSRVLWEQVLVTREGEAVEPDVVFGPAYTLPFGLRVPSVVTIHDLSFEVLPEEFGLRERWRRRLLARRAARVARRVITDTEFMSSLVAKRYGVVGERMGVVPLGVDTTIFSKPEGEDDIQILKELSVCPPYVLVPGTVLERRMPRQVLEAFANVWRDRPELKLVIAGANRMRRPERLGLWINQLGLEPAVHQLGWVEESALAPLYRGAELGIYVSRHEGYGLPPFECLACGTPVVVCAGLGLDDAWPDYPFQISGLDAESIAGAMTEIFGDEDRTARVMGAADSVLADLDWERSSRQLVAELRRASSP</sequence>
<dbReference type="AlphaFoldDB" id="A0A8J6YBK0"/>
<evidence type="ECO:0000259" key="3">
    <source>
        <dbReference type="Pfam" id="PF13439"/>
    </source>
</evidence>
<evidence type="ECO:0000313" key="4">
    <source>
        <dbReference type="EMBL" id="MBD3870760.1"/>
    </source>
</evidence>
<dbReference type="PANTHER" id="PTHR46401">
    <property type="entry name" value="GLYCOSYLTRANSFERASE WBBK-RELATED"/>
    <property type="match status" value="1"/>
</dbReference>
<protein>
    <submittedName>
        <fullName evidence="4">Glycosyltransferase family 4 protein</fullName>
    </submittedName>
</protein>
<feature type="domain" description="Glycosyltransferase subfamily 4-like N-terminal" evidence="3">
    <location>
        <begin position="16"/>
        <end position="172"/>
    </location>
</feature>
<dbReference type="EMBL" id="JACXWA010000086">
    <property type="protein sequence ID" value="MBD3870760.1"/>
    <property type="molecule type" value="Genomic_DNA"/>
</dbReference>
<evidence type="ECO:0000256" key="1">
    <source>
        <dbReference type="ARBA" id="ARBA00022679"/>
    </source>
</evidence>
<dbReference type="Pfam" id="PF13439">
    <property type="entry name" value="Glyco_transf_4"/>
    <property type="match status" value="1"/>
</dbReference>
<dbReference type="CDD" id="cd03809">
    <property type="entry name" value="GT4_MtfB-like"/>
    <property type="match status" value="1"/>
</dbReference>
<dbReference type="PANTHER" id="PTHR46401:SF2">
    <property type="entry name" value="GLYCOSYLTRANSFERASE WBBK-RELATED"/>
    <property type="match status" value="1"/>
</dbReference>
<organism evidence="4 5">
    <name type="scientific">Candidatus Sulfomarinibacter kjeldsenii</name>
    <dbReference type="NCBI Taxonomy" id="2885994"/>
    <lineage>
        <taxon>Bacteria</taxon>
        <taxon>Pseudomonadati</taxon>
        <taxon>Acidobacteriota</taxon>
        <taxon>Thermoanaerobaculia</taxon>
        <taxon>Thermoanaerobaculales</taxon>
        <taxon>Candidatus Sulfomarinibacteraceae</taxon>
        <taxon>Candidatus Sulfomarinibacter</taxon>
    </lineage>
</organism>
<dbReference type="GO" id="GO:0009103">
    <property type="term" value="P:lipopolysaccharide biosynthetic process"/>
    <property type="evidence" value="ECO:0007669"/>
    <property type="project" value="TreeGrafter"/>
</dbReference>
<dbReference type="InterPro" id="IPR028098">
    <property type="entry name" value="Glyco_trans_4-like_N"/>
</dbReference>
<reference evidence="4 5" key="1">
    <citation type="submission" date="2020-08" db="EMBL/GenBank/DDBJ databases">
        <title>Acidobacteriota in marine sediments use diverse sulfur dissimilation pathways.</title>
        <authorList>
            <person name="Wasmund K."/>
        </authorList>
    </citation>
    <scope>NUCLEOTIDE SEQUENCE [LARGE SCALE GENOMIC DNA]</scope>
    <source>
        <strain evidence="4">MAG AM3-A</strain>
    </source>
</reference>
<dbReference type="GO" id="GO:0016757">
    <property type="term" value="F:glycosyltransferase activity"/>
    <property type="evidence" value="ECO:0007669"/>
    <property type="project" value="InterPro"/>
</dbReference>